<sequence length="195" mass="22107">MLRTIGRQISICFFNGLLVSLPIVGTIYLLNYAYQLLNDLGLKWLIAFLPKTWQFPGSGLLFILILVCLIGFFARLWITKILLEWFEGFIKKIPLVKGLYGVLRDTMQSFLGEKRSFDTVVLVEHGNGKRMGFLTVKKAMFLSQDGKEYVGVYFPQSLQVSGDLYWCERGKVEILDMPVDEALQLILSAGIAGQK</sequence>
<keyword evidence="1" id="KW-0812">Transmembrane</keyword>
<dbReference type="RefSeq" id="WP_084731256.1">
    <property type="nucleotide sequence ID" value="NZ_FQVL01000003.1"/>
</dbReference>
<evidence type="ECO:0000313" key="3">
    <source>
        <dbReference type="Proteomes" id="UP000184476"/>
    </source>
</evidence>
<dbReference type="AlphaFoldDB" id="A0A1M4WD55"/>
<dbReference type="STRING" id="112248.SAMN05444392_103152"/>
<organism evidence="2 3">
    <name type="scientific">Seinonella peptonophila</name>
    <dbReference type="NCBI Taxonomy" id="112248"/>
    <lineage>
        <taxon>Bacteria</taxon>
        <taxon>Bacillati</taxon>
        <taxon>Bacillota</taxon>
        <taxon>Bacilli</taxon>
        <taxon>Bacillales</taxon>
        <taxon>Thermoactinomycetaceae</taxon>
        <taxon>Seinonella</taxon>
    </lineage>
</organism>
<reference evidence="2 3" key="1">
    <citation type="submission" date="2016-11" db="EMBL/GenBank/DDBJ databases">
        <authorList>
            <person name="Jaros S."/>
            <person name="Januszkiewicz K."/>
            <person name="Wedrychowicz H."/>
        </authorList>
    </citation>
    <scope>NUCLEOTIDE SEQUENCE [LARGE SCALE GENOMIC DNA]</scope>
    <source>
        <strain evidence="2 3">DSM 44666</strain>
    </source>
</reference>
<keyword evidence="1" id="KW-0472">Membrane</keyword>
<dbReference type="Pfam" id="PF04367">
    <property type="entry name" value="DUF502"/>
    <property type="match status" value="1"/>
</dbReference>
<protein>
    <submittedName>
        <fullName evidence="2">Uncharacterized membrane protein</fullName>
    </submittedName>
</protein>
<gene>
    <name evidence="2" type="ORF">SAMN05444392_103152</name>
</gene>
<accession>A0A1M4WD55</accession>
<keyword evidence="1" id="KW-1133">Transmembrane helix</keyword>
<feature type="transmembrane region" description="Helical" evidence="1">
    <location>
        <begin position="54"/>
        <end position="78"/>
    </location>
</feature>
<proteinExistence type="predicted"/>
<feature type="transmembrane region" description="Helical" evidence="1">
    <location>
        <begin position="12"/>
        <end position="34"/>
    </location>
</feature>
<dbReference type="OrthoDB" id="9789516at2"/>
<dbReference type="PANTHER" id="PTHR31876:SF26">
    <property type="entry name" value="PROTEIN LIKE COV 2"/>
    <property type="match status" value="1"/>
</dbReference>
<evidence type="ECO:0000256" key="1">
    <source>
        <dbReference type="SAM" id="Phobius"/>
    </source>
</evidence>
<dbReference type="Proteomes" id="UP000184476">
    <property type="component" value="Unassembled WGS sequence"/>
</dbReference>
<dbReference type="EMBL" id="FQVL01000003">
    <property type="protein sequence ID" value="SHE78902.1"/>
    <property type="molecule type" value="Genomic_DNA"/>
</dbReference>
<keyword evidence="3" id="KW-1185">Reference proteome</keyword>
<name>A0A1M4WD55_9BACL</name>
<dbReference type="PANTHER" id="PTHR31876">
    <property type="entry name" value="COV-LIKE PROTEIN 1"/>
    <property type="match status" value="1"/>
</dbReference>
<evidence type="ECO:0000313" key="2">
    <source>
        <dbReference type="EMBL" id="SHE78902.1"/>
    </source>
</evidence>
<dbReference type="InterPro" id="IPR007462">
    <property type="entry name" value="COV1-like"/>
</dbReference>